<evidence type="ECO:0000313" key="2">
    <source>
        <dbReference type="Proteomes" id="UP000002219"/>
    </source>
</evidence>
<evidence type="ECO:0000313" key="1">
    <source>
        <dbReference type="EMBL" id="ADH69655.1"/>
    </source>
</evidence>
<dbReference type="eggNOG" id="COG2246">
    <property type="taxonomic scope" value="Bacteria"/>
</dbReference>
<gene>
    <name evidence="1" type="ordered locus">Ndas_4266</name>
</gene>
<dbReference type="STRING" id="446468.Ndas_4266"/>
<accession>D7AVZ5</accession>
<proteinExistence type="predicted"/>
<name>D7AVZ5_NOCDD</name>
<dbReference type="EMBL" id="CP002040">
    <property type="protein sequence ID" value="ADH69655.1"/>
    <property type="molecule type" value="Genomic_DNA"/>
</dbReference>
<protein>
    <submittedName>
        <fullName evidence="1">Uncharacterized protein</fullName>
    </submittedName>
</protein>
<dbReference type="RefSeq" id="WP_013155262.1">
    <property type="nucleotide sequence ID" value="NC_014210.1"/>
</dbReference>
<dbReference type="GeneID" id="91486804"/>
<keyword evidence="2" id="KW-1185">Reference proteome</keyword>
<reference evidence="1 2" key="1">
    <citation type="journal article" date="2010" name="Stand. Genomic Sci.">
        <title>Complete genome sequence of Nocardiopsis dassonvillei type strain (IMRU 509).</title>
        <authorList>
            <person name="Sun H."/>
            <person name="Lapidus A."/>
            <person name="Nolan M."/>
            <person name="Lucas S."/>
            <person name="Del Rio T.G."/>
            <person name="Tice H."/>
            <person name="Cheng J.F."/>
            <person name="Tapia R."/>
            <person name="Han C."/>
            <person name="Goodwin L."/>
            <person name="Pitluck S."/>
            <person name="Pagani I."/>
            <person name="Ivanova N."/>
            <person name="Mavromatis K."/>
            <person name="Mikhailova N."/>
            <person name="Pati A."/>
            <person name="Chen A."/>
            <person name="Palaniappan K."/>
            <person name="Land M."/>
            <person name="Hauser L."/>
            <person name="Chang Y.J."/>
            <person name="Jeffries C.D."/>
            <person name="Djao O.D."/>
            <person name="Rohde M."/>
            <person name="Sikorski J."/>
            <person name="Goker M."/>
            <person name="Woyke T."/>
            <person name="Bristow J."/>
            <person name="Eisen J.A."/>
            <person name="Markowitz V."/>
            <person name="Hugenholtz P."/>
            <person name="Kyrpides N.C."/>
            <person name="Klenk H.P."/>
        </authorList>
    </citation>
    <scope>NUCLEOTIDE SEQUENCE [LARGE SCALE GENOMIC DNA]</scope>
    <source>
        <strain evidence="2">ATCC 23218 / DSM 43111 / CIP 107115 / JCM 7437 / KCTC 9190 / NBRC 14626 / NCTC 10488 / NRRL B-5397 / IMRU 509</strain>
    </source>
</reference>
<dbReference type="HOGENOM" id="CLU_2106415_0_0_11"/>
<organism evidence="1 2">
    <name type="scientific">Nocardiopsis dassonvillei (strain ATCC 23218 / DSM 43111 / CIP 107115 / JCM 7437 / KCTC 9190 / NBRC 14626 / NCTC 10488 / NRRL B-5397 / IMRU 509)</name>
    <name type="common">Actinomadura dassonvillei</name>
    <dbReference type="NCBI Taxonomy" id="446468"/>
    <lineage>
        <taxon>Bacteria</taxon>
        <taxon>Bacillati</taxon>
        <taxon>Actinomycetota</taxon>
        <taxon>Actinomycetes</taxon>
        <taxon>Streptosporangiales</taxon>
        <taxon>Nocardiopsidaceae</taxon>
        <taxon>Nocardiopsis</taxon>
    </lineage>
</organism>
<dbReference type="KEGG" id="nda:Ndas_4266"/>
<dbReference type="OrthoDB" id="4311068at2"/>
<sequence>MADGPRVFEVLVPGYDSLDEVLALQEPVARLLCPDPSHTGPCEVPWSLGARTEEEQDDPVGTGHTVVAGLHATRAGAEEIAARIGAELGRTAHLVEADPGDHEELVEQYRARGRR</sequence>
<dbReference type="Proteomes" id="UP000002219">
    <property type="component" value="Chromosome 1"/>
</dbReference>
<dbReference type="AlphaFoldDB" id="D7AVZ5"/>